<reference evidence="3 4" key="1">
    <citation type="submission" date="2016-03" db="EMBL/GenBank/DDBJ databases">
        <title>EvidentialGene: Evidence-directed Construction of Genes on Genomes.</title>
        <authorList>
            <person name="Gilbert D.G."/>
            <person name="Choi J.-H."/>
            <person name="Mockaitis K."/>
            <person name="Colbourne J."/>
            <person name="Pfrender M."/>
        </authorList>
    </citation>
    <scope>NUCLEOTIDE SEQUENCE [LARGE SCALE GENOMIC DNA]</scope>
    <source>
        <strain evidence="3 4">Xinb3</strain>
        <tissue evidence="3">Complete organism</tissue>
    </source>
</reference>
<feature type="region of interest" description="Disordered" evidence="1">
    <location>
        <begin position="51"/>
        <end position="92"/>
    </location>
</feature>
<evidence type="ECO:0000313" key="3">
    <source>
        <dbReference type="EMBL" id="KZR98357.1"/>
    </source>
</evidence>
<feature type="compositionally biased region" description="Polar residues" evidence="1">
    <location>
        <begin position="55"/>
        <end position="75"/>
    </location>
</feature>
<name>A0A164G049_9CRUS</name>
<organism evidence="3 4">
    <name type="scientific">Daphnia magna</name>
    <dbReference type="NCBI Taxonomy" id="35525"/>
    <lineage>
        <taxon>Eukaryota</taxon>
        <taxon>Metazoa</taxon>
        <taxon>Ecdysozoa</taxon>
        <taxon>Arthropoda</taxon>
        <taxon>Crustacea</taxon>
        <taxon>Branchiopoda</taxon>
        <taxon>Diplostraca</taxon>
        <taxon>Cladocera</taxon>
        <taxon>Anomopoda</taxon>
        <taxon>Daphniidae</taxon>
        <taxon>Daphnia</taxon>
    </lineage>
</organism>
<gene>
    <name evidence="3" type="ORF">APZ42_006266</name>
</gene>
<dbReference type="Proteomes" id="UP000076858">
    <property type="component" value="Unassembled WGS sequence"/>
</dbReference>
<keyword evidence="4" id="KW-1185">Reference proteome</keyword>
<evidence type="ECO:0000313" key="4">
    <source>
        <dbReference type="Proteomes" id="UP000076858"/>
    </source>
</evidence>
<dbReference type="GO" id="GO:0008270">
    <property type="term" value="F:zinc ion binding"/>
    <property type="evidence" value="ECO:0007669"/>
    <property type="project" value="InterPro"/>
</dbReference>
<dbReference type="OrthoDB" id="5978043at2759"/>
<dbReference type="EMBL" id="LRGB01017385">
    <property type="protein sequence ID" value="KZR98357.1"/>
    <property type="molecule type" value="Genomic_DNA"/>
</dbReference>
<feature type="domain" description="CCHC-type" evidence="2">
    <location>
        <begin position="118"/>
        <end position="134"/>
    </location>
</feature>
<feature type="non-terminal residue" evidence="3">
    <location>
        <position position="339"/>
    </location>
</feature>
<evidence type="ECO:0000259" key="2">
    <source>
        <dbReference type="SMART" id="SM00343"/>
    </source>
</evidence>
<feature type="domain" description="CCHC-type" evidence="2">
    <location>
        <begin position="97"/>
        <end position="114"/>
    </location>
</feature>
<dbReference type="SMART" id="SM00343">
    <property type="entry name" value="ZnF_C2HC"/>
    <property type="match status" value="2"/>
</dbReference>
<accession>A0A164G049</accession>
<dbReference type="Gene3D" id="4.10.60.10">
    <property type="entry name" value="Zinc finger, CCHC-type"/>
    <property type="match status" value="1"/>
</dbReference>
<comment type="caution">
    <text evidence="3">The sequence shown here is derived from an EMBL/GenBank/DDBJ whole genome shotgun (WGS) entry which is preliminary data.</text>
</comment>
<proteinExistence type="predicted"/>
<sequence length="339" mass="36401">DTRLLGQIVYGVHSDEAQRKLLQEGATLSLNQALSTLRTAEATLMQAANLRQKDSPSIQQIKNNTTKTDTKSASRSPHPAHQRNFRRGPPAGAPPHGCWNCGAESFHPKSECPANGKECDSCGIMGHFQKVCARKSLKPETAGSIVIGSILPGELIEASVSPADSDTPTAVFFLPDTGASIDAVPRALHQSRFTATPLFPITTRAVTATGDAITSYSTFQATITVGPVNGGTPVLTTIHVLENLQQPVLSKDTQKKLGILPLDYPHWRVQQVTTYPTDLEKANRLKSLMAAHPLIFDGICRPMVGPPCHFQLADGAIPSAMRGSRPVSIPLLPKLKTEL</sequence>
<protein>
    <recommendedName>
        <fullName evidence="2">CCHC-type domain-containing protein</fullName>
    </recommendedName>
</protein>
<dbReference type="AlphaFoldDB" id="A0A164G049"/>
<dbReference type="GO" id="GO:0003676">
    <property type="term" value="F:nucleic acid binding"/>
    <property type="evidence" value="ECO:0007669"/>
    <property type="project" value="InterPro"/>
</dbReference>
<dbReference type="InterPro" id="IPR001878">
    <property type="entry name" value="Znf_CCHC"/>
</dbReference>
<feature type="non-terminal residue" evidence="3">
    <location>
        <position position="1"/>
    </location>
</feature>
<dbReference type="STRING" id="35525.A0A164G049"/>
<evidence type="ECO:0000256" key="1">
    <source>
        <dbReference type="SAM" id="MobiDB-lite"/>
    </source>
</evidence>